<evidence type="ECO:0000259" key="9">
    <source>
        <dbReference type="Pfam" id="PF02797"/>
    </source>
</evidence>
<organism evidence="10">
    <name type="scientific">Silene littorea</name>
    <dbReference type="NCBI Taxonomy" id="39892"/>
    <lineage>
        <taxon>Eukaryota</taxon>
        <taxon>Viridiplantae</taxon>
        <taxon>Streptophyta</taxon>
        <taxon>Embryophyta</taxon>
        <taxon>Tracheophyta</taxon>
        <taxon>Spermatophyta</taxon>
        <taxon>Magnoliopsida</taxon>
        <taxon>eudicotyledons</taxon>
        <taxon>Gunneridae</taxon>
        <taxon>Pentapetalae</taxon>
        <taxon>Caryophyllales</taxon>
        <taxon>Caryophyllaceae</taxon>
        <taxon>Sileneae</taxon>
        <taxon>Silene</taxon>
        <taxon>Silene subgen. Behenantha</taxon>
        <taxon>Silene sect. Psammophilae</taxon>
    </lineage>
</organism>
<reference evidence="10" key="1">
    <citation type="journal article" date="2016" name="Front. Plant Sci.">
        <title>Transcriptome and Biochemical Analysis of a Flower Color Polymorphism in Silene littorea (Caryophyllaceae).</title>
        <authorList>
            <person name="Casimiro-Soriguer I."/>
            <person name="Narbona E."/>
            <person name="Buide M.L."/>
            <person name="Del Valle J.C."/>
            <person name="Whittall J.B."/>
        </authorList>
    </citation>
    <scope>NUCLEOTIDE SEQUENCE</scope>
    <source>
        <tissue evidence="10">Petal</tissue>
    </source>
</reference>
<evidence type="ECO:0000256" key="3">
    <source>
        <dbReference type="ARBA" id="ARBA00023315"/>
    </source>
</evidence>
<dbReference type="EMBL" id="KT954903">
    <property type="protein sequence ID" value="AMQ23617.1"/>
    <property type="molecule type" value="mRNA"/>
</dbReference>
<dbReference type="FunFam" id="3.40.47.10:FF:000014">
    <property type="entry name" value="Chalcone synthase 1"/>
    <property type="match status" value="1"/>
</dbReference>
<name>A0A142D8E8_9CARY</name>
<proteinExistence type="evidence at transcript level"/>
<keyword evidence="2 7" id="KW-0808">Transferase</keyword>
<dbReference type="InterPro" id="IPR011141">
    <property type="entry name" value="Polyketide_synthase_type-III"/>
</dbReference>
<keyword evidence="3 7" id="KW-0012">Acyltransferase</keyword>
<feature type="active site" description="Acyl-thioester intermediate" evidence="6">
    <location>
        <position position="164"/>
    </location>
</feature>
<dbReference type="PANTHER" id="PTHR11877:SF14">
    <property type="entry name" value="CHALCONE SYNTHASE"/>
    <property type="match status" value="1"/>
</dbReference>
<dbReference type="PROSITE" id="PS00441">
    <property type="entry name" value="CHALCONE_SYNTH"/>
    <property type="match status" value="1"/>
</dbReference>
<dbReference type="InterPro" id="IPR018088">
    <property type="entry name" value="Chalcone/stilbene_synthase_AS"/>
</dbReference>
<accession>A0A142D8E8</accession>
<evidence type="ECO:0000256" key="6">
    <source>
        <dbReference type="PIRSR" id="PIRSR000451-1"/>
    </source>
</evidence>
<comment type="similarity">
    <text evidence="1 7">Belongs to the thiolase-like superfamily. Chalcone/stilbene synthases family.</text>
</comment>
<dbReference type="AlphaFoldDB" id="A0A142D8E8"/>
<dbReference type="Pfam" id="PF02797">
    <property type="entry name" value="Chal_sti_synt_C"/>
    <property type="match status" value="1"/>
</dbReference>
<dbReference type="InterPro" id="IPR012328">
    <property type="entry name" value="Chalcone/stilbene_synt_C"/>
</dbReference>
<evidence type="ECO:0000256" key="4">
    <source>
        <dbReference type="ARBA" id="ARBA00074651"/>
    </source>
</evidence>
<evidence type="ECO:0000256" key="2">
    <source>
        <dbReference type="ARBA" id="ARBA00022679"/>
    </source>
</evidence>
<dbReference type="PIRSF" id="PIRSF000451">
    <property type="entry name" value="PKS_III"/>
    <property type="match status" value="1"/>
</dbReference>
<dbReference type="FunFam" id="3.40.47.10:FF:000025">
    <property type="entry name" value="Chalcone synthase 2"/>
    <property type="match status" value="1"/>
</dbReference>
<sequence>MASIEEIRKAQRADGPATILAIGTATPPNCVYQADYPDYYFRVTKSEHMTDLKEKFRRMCDKSMIKKRYMHLTEEILKEKPNLCEYMGSSLDTRQDMVVSEVPRLGKEAAVKAIKEWGQPKSKITHVIMCTTSGVDMPGADYQLTKLLGLRPSVRRFMLYQQGCFAGGTVLRLAKDLAENNRGARVLVVCSEITAICFRGPTDTHLDSMVGQALFGDGAGALIVGSDPDLSIERPLFQMVWAAQTLLPDSEGAIDGHLREVGLTFHLLKDVPGLISKNINKALEEAFNPLGISDWNSLFWIAHPGGPAILDQVEAKLGLKEEKLAATRNVLSDFGNMSSACVLFILDEMRKKSLRDGATTTGEGLDWGVLFGFGPGLTVETVVLHSVPLTN</sequence>
<feature type="domain" description="Chalcone/stilbene synthase C-terminal" evidence="9">
    <location>
        <begin position="238"/>
        <end position="388"/>
    </location>
</feature>
<dbReference type="InterPro" id="IPR001099">
    <property type="entry name" value="Chalcone/stilbene_synt_N"/>
</dbReference>
<evidence type="ECO:0000256" key="1">
    <source>
        <dbReference type="ARBA" id="ARBA00005531"/>
    </source>
</evidence>
<dbReference type="Pfam" id="PF00195">
    <property type="entry name" value="Chal_sti_synt_N"/>
    <property type="match status" value="1"/>
</dbReference>
<feature type="domain" description="Chalcone/stilbene synthase N-terminal" evidence="8">
    <location>
        <begin position="5"/>
        <end position="228"/>
    </location>
</feature>
<evidence type="ECO:0000313" key="10">
    <source>
        <dbReference type="EMBL" id="AMQ23617.1"/>
    </source>
</evidence>
<dbReference type="GO" id="GO:0030639">
    <property type="term" value="P:polyketide biosynthetic process"/>
    <property type="evidence" value="ECO:0007669"/>
    <property type="project" value="TreeGrafter"/>
</dbReference>
<dbReference type="GO" id="GO:0016747">
    <property type="term" value="F:acyltransferase activity, transferring groups other than amino-acyl groups"/>
    <property type="evidence" value="ECO:0007669"/>
    <property type="project" value="InterPro"/>
</dbReference>
<dbReference type="Gene3D" id="3.40.47.10">
    <property type="match status" value="2"/>
</dbReference>
<dbReference type="CDD" id="cd00831">
    <property type="entry name" value="CHS_like"/>
    <property type="match status" value="1"/>
</dbReference>
<dbReference type="InterPro" id="IPR016039">
    <property type="entry name" value="Thiolase-like"/>
</dbReference>
<evidence type="ECO:0000256" key="7">
    <source>
        <dbReference type="RuleBase" id="RU003633"/>
    </source>
</evidence>
<dbReference type="PANTHER" id="PTHR11877">
    <property type="entry name" value="HYDROXYMETHYLGLUTARYL-COA SYNTHASE"/>
    <property type="match status" value="1"/>
</dbReference>
<evidence type="ECO:0000259" key="8">
    <source>
        <dbReference type="Pfam" id="PF00195"/>
    </source>
</evidence>
<protein>
    <recommendedName>
        <fullName evidence="4">Chalcone synthase</fullName>
    </recommendedName>
    <alternativeName>
        <fullName evidence="5">Naringenin-chalcone synthase</fullName>
    </alternativeName>
</protein>
<dbReference type="SUPFAM" id="SSF53901">
    <property type="entry name" value="Thiolase-like"/>
    <property type="match status" value="2"/>
</dbReference>
<evidence type="ECO:0000256" key="5">
    <source>
        <dbReference type="ARBA" id="ARBA00083820"/>
    </source>
</evidence>